<keyword evidence="6 12" id="KW-0378">Hydrolase</keyword>
<dbReference type="RefSeq" id="WP_056985236.1">
    <property type="nucleotide sequence ID" value="NZ_JQBQ01000008.1"/>
</dbReference>
<comment type="pathway">
    <text evidence="1 12">One-carbon metabolism; tetrahydrofolate interconversion.</text>
</comment>
<keyword evidence="9 12" id="KW-0368">Histidine biosynthesis</keyword>
<evidence type="ECO:0000256" key="11">
    <source>
        <dbReference type="ARBA" id="ARBA00023268"/>
    </source>
</evidence>
<comment type="similarity">
    <text evidence="12">Belongs to the tetrahydrofolate dehydrogenase/cyclohydrolase family.</text>
</comment>
<dbReference type="GO" id="GO:0009086">
    <property type="term" value="P:methionine biosynthetic process"/>
    <property type="evidence" value="ECO:0007669"/>
    <property type="project" value="UniProtKB-KW"/>
</dbReference>
<dbReference type="HAMAP" id="MF_01576">
    <property type="entry name" value="THF_DHG_CYH"/>
    <property type="match status" value="1"/>
</dbReference>
<dbReference type="PRINTS" id="PR00085">
    <property type="entry name" value="THFDHDRGNASE"/>
</dbReference>
<dbReference type="GO" id="GO:0004477">
    <property type="term" value="F:methenyltetrahydrofolate cyclohydrolase activity"/>
    <property type="evidence" value="ECO:0007669"/>
    <property type="project" value="UniProtKB-UniRule"/>
</dbReference>
<feature type="binding site" evidence="12">
    <location>
        <position position="230"/>
    </location>
    <ligand>
        <name>NADP(+)</name>
        <dbReference type="ChEBI" id="CHEBI:58349"/>
    </ligand>
</feature>
<dbReference type="AlphaFoldDB" id="A0A0R2KSA5"/>
<comment type="catalytic activity">
    <reaction evidence="12">
        <text>(6R)-5,10-methylene-5,6,7,8-tetrahydrofolate + NADP(+) = (6R)-5,10-methenyltetrahydrofolate + NADPH</text>
        <dbReference type="Rhea" id="RHEA:22812"/>
        <dbReference type="ChEBI" id="CHEBI:15636"/>
        <dbReference type="ChEBI" id="CHEBI:57455"/>
        <dbReference type="ChEBI" id="CHEBI:57783"/>
        <dbReference type="ChEBI" id="CHEBI:58349"/>
        <dbReference type="EC" id="1.5.1.5"/>
    </reaction>
</comment>
<dbReference type="InterPro" id="IPR020631">
    <property type="entry name" value="THF_DH/CycHdrlase_NAD-bd_dom"/>
</dbReference>
<evidence type="ECO:0000313" key="16">
    <source>
        <dbReference type="Proteomes" id="UP000051529"/>
    </source>
</evidence>
<keyword evidence="10 12" id="KW-0486">Methionine biosynthesis</keyword>
<dbReference type="InterPro" id="IPR020630">
    <property type="entry name" value="THF_DH/CycHdrlase_cat_dom"/>
</dbReference>
<keyword evidence="8 12" id="KW-0560">Oxidoreductase</keyword>
<dbReference type="EMBL" id="JQBQ01000008">
    <property type="protein sequence ID" value="KRN92467.1"/>
    <property type="molecule type" value="Genomic_DNA"/>
</dbReference>
<evidence type="ECO:0000256" key="4">
    <source>
        <dbReference type="ARBA" id="ARBA00022605"/>
    </source>
</evidence>
<dbReference type="PANTHER" id="PTHR48099:SF5">
    <property type="entry name" value="C-1-TETRAHYDROFOLATE SYNTHASE, CYTOPLASMIC"/>
    <property type="match status" value="1"/>
</dbReference>
<evidence type="ECO:0000256" key="6">
    <source>
        <dbReference type="ARBA" id="ARBA00022801"/>
    </source>
</evidence>
<protein>
    <recommendedName>
        <fullName evidence="12">Bifunctional protein FolD</fullName>
    </recommendedName>
    <domain>
        <recommendedName>
            <fullName evidence="12">Methylenetetrahydrofolate dehydrogenase</fullName>
            <ecNumber evidence="12">1.5.1.5</ecNumber>
        </recommendedName>
    </domain>
    <domain>
        <recommendedName>
            <fullName evidence="12">Methenyltetrahydrofolate cyclohydrolase</fullName>
            <ecNumber evidence="12">3.5.4.9</ecNumber>
        </recommendedName>
    </domain>
</protein>
<dbReference type="InterPro" id="IPR036291">
    <property type="entry name" value="NAD(P)-bd_dom_sf"/>
</dbReference>
<comment type="catalytic activity">
    <reaction evidence="12">
        <text>(6R)-5,10-methenyltetrahydrofolate + H2O = (6R)-10-formyltetrahydrofolate + H(+)</text>
        <dbReference type="Rhea" id="RHEA:23700"/>
        <dbReference type="ChEBI" id="CHEBI:15377"/>
        <dbReference type="ChEBI" id="CHEBI:15378"/>
        <dbReference type="ChEBI" id="CHEBI:57455"/>
        <dbReference type="ChEBI" id="CHEBI:195366"/>
        <dbReference type="EC" id="3.5.4.9"/>
    </reaction>
</comment>
<evidence type="ECO:0000256" key="9">
    <source>
        <dbReference type="ARBA" id="ARBA00023102"/>
    </source>
</evidence>
<dbReference type="PATRIC" id="fig|695563.3.peg.1942"/>
<dbReference type="CDD" id="cd01080">
    <property type="entry name" value="NAD_bind_m-THF_DH_Cyclohyd"/>
    <property type="match status" value="1"/>
</dbReference>
<comment type="subunit">
    <text evidence="2 12">Homodimer.</text>
</comment>
<dbReference type="GO" id="GO:0004488">
    <property type="term" value="F:methylenetetrahydrofolate dehydrogenase (NADP+) activity"/>
    <property type="evidence" value="ECO:0007669"/>
    <property type="project" value="UniProtKB-UniRule"/>
</dbReference>
<organism evidence="15 16">
    <name type="scientific">Lactobacillus amylovorus subsp. animalium DSM 16698</name>
    <dbReference type="NCBI Taxonomy" id="695563"/>
    <lineage>
        <taxon>Bacteria</taxon>
        <taxon>Bacillati</taxon>
        <taxon>Bacillota</taxon>
        <taxon>Bacilli</taxon>
        <taxon>Lactobacillales</taxon>
        <taxon>Lactobacillaceae</taxon>
        <taxon>Lactobacillus</taxon>
        <taxon>Lactobacillus amylovorus subsp. animalium</taxon>
    </lineage>
</organism>
<dbReference type="Gene3D" id="3.40.50.720">
    <property type="entry name" value="NAD(P)-binding Rossmann-like Domain"/>
    <property type="match status" value="1"/>
</dbReference>
<dbReference type="Proteomes" id="UP000051529">
    <property type="component" value="Unassembled WGS sequence"/>
</dbReference>
<proteinExistence type="inferred from homology"/>
<dbReference type="Pfam" id="PF02882">
    <property type="entry name" value="THF_DHG_CYH_C"/>
    <property type="match status" value="1"/>
</dbReference>
<reference evidence="15 16" key="1">
    <citation type="journal article" date="2015" name="Genome Announc.">
        <title>Expanding the biotechnology potential of lactobacilli through comparative genomics of 213 strains and associated genera.</title>
        <authorList>
            <person name="Sun Z."/>
            <person name="Harris H.M."/>
            <person name="McCann A."/>
            <person name="Guo C."/>
            <person name="Argimon S."/>
            <person name="Zhang W."/>
            <person name="Yang X."/>
            <person name="Jeffery I.B."/>
            <person name="Cooney J.C."/>
            <person name="Kagawa T.F."/>
            <person name="Liu W."/>
            <person name="Song Y."/>
            <person name="Salvetti E."/>
            <person name="Wrobel A."/>
            <person name="Rasinkangas P."/>
            <person name="Parkhill J."/>
            <person name="Rea M.C."/>
            <person name="O'Sullivan O."/>
            <person name="Ritari J."/>
            <person name="Douillard F.P."/>
            <person name="Paul Ross R."/>
            <person name="Yang R."/>
            <person name="Briner A.E."/>
            <person name="Felis G.E."/>
            <person name="de Vos W.M."/>
            <person name="Barrangou R."/>
            <person name="Klaenhammer T.R."/>
            <person name="Caufield P.W."/>
            <person name="Cui Y."/>
            <person name="Zhang H."/>
            <person name="O'Toole P.W."/>
        </authorList>
    </citation>
    <scope>NUCLEOTIDE SEQUENCE [LARGE SCALE GENOMIC DNA]</scope>
    <source>
        <strain evidence="15 16">DSM 16698</strain>
    </source>
</reference>
<keyword evidence="4 12" id="KW-0028">Amino-acid biosynthesis</keyword>
<comment type="caution">
    <text evidence="15">The sequence shown here is derived from an EMBL/GenBank/DDBJ whole genome shotgun (WGS) entry which is preliminary data.</text>
</comment>
<feature type="domain" description="Tetrahydrofolate dehydrogenase/cyclohydrolase catalytic" evidence="13">
    <location>
        <begin position="5"/>
        <end position="119"/>
    </location>
</feature>
<evidence type="ECO:0000256" key="3">
    <source>
        <dbReference type="ARBA" id="ARBA00022563"/>
    </source>
</evidence>
<dbReference type="Pfam" id="PF00763">
    <property type="entry name" value="THF_DHG_CYH"/>
    <property type="match status" value="1"/>
</dbReference>
<evidence type="ECO:0000256" key="12">
    <source>
        <dbReference type="HAMAP-Rule" id="MF_01576"/>
    </source>
</evidence>
<evidence type="ECO:0000256" key="5">
    <source>
        <dbReference type="ARBA" id="ARBA00022755"/>
    </source>
</evidence>
<dbReference type="SUPFAM" id="SSF51735">
    <property type="entry name" value="NAD(P)-binding Rossmann-fold domains"/>
    <property type="match status" value="1"/>
</dbReference>
<evidence type="ECO:0000256" key="10">
    <source>
        <dbReference type="ARBA" id="ARBA00023167"/>
    </source>
</evidence>
<evidence type="ECO:0000259" key="14">
    <source>
        <dbReference type="Pfam" id="PF02882"/>
    </source>
</evidence>
<name>A0A0R2KSA5_LACAM</name>
<dbReference type="InterPro" id="IPR000672">
    <property type="entry name" value="THF_DH/CycHdrlase"/>
</dbReference>
<dbReference type="FunFam" id="3.40.50.720:FF:000094">
    <property type="entry name" value="Bifunctional protein FolD"/>
    <property type="match status" value="1"/>
</dbReference>
<dbReference type="GO" id="GO:0005829">
    <property type="term" value="C:cytosol"/>
    <property type="evidence" value="ECO:0007669"/>
    <property type="project" value="TreeGrafter"/>
</dbReference>
<evidence type="ECO:0000256" key="7">
    <source>
        <dbReference type="ARBA" id="ARBA00022857"/>
    </source>
</evidence>
<comment type="function">
    <text evidence="12">Catalyzes the oxidation of 5,10-methylenetetrahydrofolate to 5,10-methenyltetrahydrofolate and then the hydrolysis of 5,10-methenyltetrahydrofolate to 10-formyltetrahydrofolate.</text>
</comment>
<evidence type="ECO:0000313" key="15">
    <source>
        <dbReference type="EMBL" id="KRN92467.1"/>
    </source>
</evidence>
<keyword evidence="5 12" id="KW-0658">Purine biosynthesis</keyword>
<keyword evidence="3 12" id="KW-0554">One-carbon metabolism</keyword>
<evidence type="ECO:0000256" key="8">
    <source>
        <dbReference type="ARBA" id="ARBA00023002"/>
    </source>
</evidence>
<dbReference type="GO" id="GO:0035999">
    <property type="term" value="P:tetrahydrofolate interconversion"/>
    <property type="evidence" value="ECO:0007669"/>
    <property type="project" value="UniProtKB-UniRule"/>
</dbReference>
<sequence>MGKILDGKALANLLGENLKKKVKNLKAEGITPHFCVINIGDDPASKIYVRTKKRRAEKMGIIQDIYQMPADTKQQEALDLIDKLNANPDINGVMVQLPAPEQIDADELLERIDPNKDVDGLTPANIGRLWMEDHFIEPATAEGIIALLKHYEIPLKGKDVVVIGRSNIVGKPLAALMLEQNATVTIAHSETTNLAELTKRADIIVSATGEALLVKADMVKDGAVVVDVGINHLNGKLVGDVDFDAVKEKASYITPVPGGVGPLTVQFLMEAVVKLTRRQNGRK</sequence>
<dbReference type="UniPathway" id="UPA00193"/>
<dbReference type="SUPFAM" id="SSF53223">
    <property type="entry name" value="Aminoacid dehydrogenase-like, N-terminal domain"/>
    <property type="match status" value="1"/>
</dbReference>
<dbReference type="Gene3D" id="3.40.50.10860">
    <property type="entry name" value="Leucine Dehydrogenase, chain A, domain 1"/>
    <property type="match status" value="1"/>
</dbReference>
<dbReference type="PANTHER" id="PTHR48099">
    <property type="entry name" value="C-1-TETRAHYDROFOLATE SYNTHASE, CYTOPLASMIC-RELATED"/>
    <property type="match status" value="1"/>
</dbReference>
<evidence type="ECO:0000256" key="1">
    <source>
        <dbReference type="ARBA" id="ARBA00004777"/>
    </source>
</evidence>
<feature type="binding site" evidence="12">
    <location>
        <begin position="164"/>
        <end position="166"/>
    </location>
    <ligand>
        <name>NADP(+)</name>
        <dbReference type="ChEBI" id="CHEBI:58349"/>
    </ligand>
</feature>
<comment type="caution">
    <text evidence="12">Lacks conserved residue(s) required for the propagation of feature annotation.</text>
</comment>
<dbReference type="GO" id="GO:0000105">
    <property type="term" value="P:L-histidine biosynthetic process"/>
    <property type="evidence" value="ECO:0007669"/>
    <property type="project" value="UniProtKB-KW"/>
</dbReference>
<dbReference type="InterPro" id="IPR046346">
    <property type="entry name" value="Aminoacid_DH-like_N_sf"/>
</dbReference>
<gene>
    <name evidence="12" type="primary">folD</name>
    <name evidence="15" type="ORF">IV44_GL001866</name>
</gene>
<dbReference type="FunFam" id="3.40.50.10860:FF:000005">
    <property type="entry name" value="C-1-tetrahydrofolate synthase, cytoplasmic, putative"/>
    <property type="match status" value="1"/>
</dbReference>
<dbReference type="EC" id="3.5.4.9" evidence="12"/>
<dbReference type="EC" id="1.5.1.5" evidence="12"/>
<keyword evidence="11 12" id="KW-0511">Multifunctional enzyme</keyword>
<keyword evidence="7 12" id="KW-0521">NADP</keyword>
<evidence type="ECO:0000256" key="2">
    <source>
        <dbReference type="ARBA" id="ARBA00011738"/>
    </source>
</evidence>
<evidence type="ECO:0000259" key="13">
    <source>
        <dbReference type="Pfam" id="PF00763"/>
    </source>
</evidence>
<feature type="domain" description="Tetrahydrofolate dehydrogenase/cyclohydrolase NAD(P)-binding" evidence="14">
    <location>
        <begin position="138"/>
        <end position="279"/>
    </location>
</feature>
<accession>A0A0R2KSA5</accession>
<dbReference type="GO" id="GO:0006164">
    <property type="term" value="P:purine nucleotide biosynthetic process"/>
    <property type="evidence" value="ECO:0007669"/>
    <property type="project" value="UniProtKB-KW"/>
</dbReference>